<protein>
    <recommendedName>
        <fullName evidence="8">Ribosomal RNA large subunit methyltransferase H</fullName>
    </recommendedName>
</protein>
<evidence type="ECO:0000256" key="3">
    <source>
        <dbReference type="ARBA" id="ARBA00022691"/>
    </source>
</evidence>
<proteinExistence type="inferred from homology"/>
<dbReference type="AlphaFoldDB" id="A0AAD7UNU1"/>
<dbReference type="GO" id="GO:0006364">
    <property type="term" value="P:rRNA processing"/>
    <property type="evidence" value="ECO:0007669"/>
    <property type="project" value="InterPro"/>
</dbReference>
<evidence type="ECO:0000313" key="6">
    <source>
        <dbReference type="EMBL" id="KAJ8614067.1"/>
    </source>
</evidence>
<reference evidence="6" key="1">
    <citation type="submission" date="2023-01" db="EMBL/GenBank/DDBJ databases">
        <title>Metagenome sequencing of chrysophaentin producing Chrysophaeum taylorii.</title>
        <authorList>
            <person name="Davison J."/>
            <person name="Bewley C."/>
        </authorList>
    </citation>
    <scope>NUCLEOTIDE SEQUENCE</scope>
    <source>
        <strain evidence="6">NIES-1699</strain>
    </source>
</reference>
<dbReference type="InterPro" id="IPR029026">
    <property type="entry name" value="tRNA_m1G_MTases_N"/>
</dbReference>
<evidence type="ECO:0000256" key="4">
    <source>
        <dbReference type="ARBA" id="ARBA00038303"/>
    </source>
</evidence>
<dbReference type="HAMAP" id="MF_00658">
    <property type="entry name" value="23SrRNA_methyltr_H"/>
    <property type="match status" value="1"/>
</dbReference>
<dbReference type="GO" id="GO:0008168">
    <property type="term" value="F:methyltransferase activity"/>
    <property type="evidence" value="ECO:0007669"/>
    <property type="project" value="UniProtKB-KW"/>
</dbReference>
<keyword evidence="3" id="KW-0949">S-adenosyl-L-methionine</keyword>
<evidence type="ECO:0000256" key="5">
    <source>
        <dbReference type="SAM" id="SignalP"/>
    </source>
</evidence>
<feature type="chain" id="PRO_5042281743" description="Ribosomal RNA large subunit methyltransferase H" evidence="5">
    <location>
        <begin position="18"/>
        <end position="157"/>
    </location>
</feature>
<feature type="signal peptide" evidence="5">
    <location>
        <begin position="1"/>
        <end position="17"/>
    </location>
</feature>
<dbReference type="PANTHER" id="PTHR33603:SF1">
    <property type="entry name" value="RIBOSOMAL RNA LARGE SUBUNIT METHYLTRANSFERASE H"/>
    <property type="match status" value="1"/>
</dbReference>
<keyword evidence="5" id="KW-0732">Signal</keyword>
<evidence type="ECO:0000256" key="1">
    <source>
        <dbReference type="ARBA" id="ARBA00022603"/>
    </source>
</evidence>
<dbReference type="PANTHER" id="PTHR33603">
    <property type="entry name" value="METHYLTRANSFERASE"/>
    <property type="match status" value="1"/>
</dbReference>
<evidence type="ECO:0000313" key="7">
    <source>
        <dbReference type="Proteomes" id="UP001230188"/>
    </source>
</evidence>
<keyword evidence="2" id="KW-0808">Transferase</keyword>
<dbReference type="SUPFAM" id="SSF75217">
    <property type="entry name" value="alpha/beta knot"/>
    <property type="match status" value="1"/>
</dbReference>
<dbReference type="InterPro" id="IPR029028">
    <property type="entry name" value="Alpha/beta_knot_MTases"/>
</dbReference>
<evidence type="ECO:0000256" key="2">
    <source>
        <dbReference type="ARBA" id="ARBA00022679"/>
    </source>
</evidence>
<gene>
    <name evidence="6" type="ORF">CTAYLR_005842</name>
</gene>
<sequence length="157" mass="17174">MNEGMLILLSLASGLYRVEIHVAGRAPGAKDWQTLACEEYATRLGGGSIAVETKWYKTGASLEKKLMGLTPLLCLDPRGPACDSERFATEVFDRLDRGGSRLHVGIGPASGFTDALRAEADLLSLSDLTFPHQLVRVLLLEQLYRASEIRRGSAYHK</sequence>
<keyword evidence="1" id="KW-0489">Methyltransferase</keyword>
<name>A0AAD7UNU1_9STRA</name>
<dbReference type="Gene3D" id="3.40.1280.10">
    <property type="match status" value="1"/>
</dbReference>
<dbReference type="CDD" id="cd18081">
    <property type="entry name" value="RlmH-like"/>
    <property type="match status" value="1"/>
</dbReference>
<dbReference type="EMBL" id="JAQMWT010000012">
    <property type="protein sequence ID" value="KAJ8614067.1"/>
    <property type="molecule type" value="Genomic_DNA"/>
</dbReference>
<keyword evidence="7" id="KW-1185">Reference proteome</keyword>
<accession>A0AAD7UNU1</accession>
<dbReference type="InterPro" id="IPR003742">
    <property type="entry name" value="RlmH-like"/>
</dbReference>
<dbReference type="Proteomes" id="UP001230188">
    <property type="component" value="Unassembled WGS sequence"/>
</dbReference>
<comment type="similarity">
    <text evidence="4">Belongs to the RNA methyltransferase RlmH family.</text>
</comment>
<comment type="caution">
    <text evidence="6">The sequence shown here is derived from an EMBL/GenBank/DDBJ whole genome shotgun (WGS) entry which is preliminary data.</text>
</comment>
<dbReference type="Pfam" id="PF02590">
    <property type="entry name" value="SPOUT_MTase"/>
    <property type="match status" value="1"/>
</dbReference>
<evidence type="ECO:0008006" key="8">
    <source>
        <dbReference type="Google" id="ProtNLM"/>
    </source>
</evidence>
<dbReference type="GO" id="GO:0032259">
    <property type="term" value="P:methylation"/>
    <property type="evidence" value="ECO:0007669"/>
    <property type="project" value="UniProtKB-KW"/>
</dbReference>
<organism evidence="6 7">
    <name type="scientific">Chrysophaeum taylorii</name>
    <dbReference type="NCBI Taxonomy" id="2483200"/>
    <lineage>
        <taxon>Eukaryota</taxon>
        <taxon>Sar</taxon>
        <taxon>Stramenopiles</taxon>
        <taxon>Ochrophyta</taxon>
        <taxon>Pelagophyceae</taxon>
        <taxon>Pelagomonadales</taxon>
        <taxon>Pelagomonadaceae</taxon>
        <taxon>Chrysophaeum</taxon>
    </lineage>
</organism>